<feature type="compositionally biased region" description="Basic and acidic residues" evidence="1">
    <location>
        <begin position="46"/>
        <end position="55"/>
    </location>
</feature>
<reference evidence="2 3" key="2">
    <citation type="journal article" date="2019" name="G3 (Bethesda)">
        <title>Hybrid Assembly of the Genome of the Entomopathogenic Nematode Steinernema carpocapsae Identifies the X-Chromosome.</title>
        <authorList>
            <person name="Serra L."/>
            <person name="Macchietto M."/>
            <person name="Macias-Munoz A."/>
            <person name="McGill C.J."/>
            <person name="Rodriguez I.M."/>
            <person name="Rodriguez B."/>
            <person name="Murad R."/>
            <person name="Mortazavi A."/>
        </authorList>
    </citation>
    <scope>NUCLEOTIDE SEQUENCE [LARGE SCALE GENOMIC DNA]</scope>
    <source>
        <strain evidence="2 3">ALL</strain>
    </source>
</reference>
<evidence type="ECO:0000256" key="1">
    <source>
        <dbReference type="SAM" id="MobiDB-lite"/>
    </source>
</evidence>
<gene>
    <name evidence="2" type="ORF">L596_029455</name>
</gene>
<evidence type="ECO:0000313" key="2">
    <source>
        <dbReference type="EMBL" id="TKR59842.1"/>
    </source>
</evidence>
<dbReference type="AlphaFoldDB" id="A0A4U5LUQ2"/>
<proteinExistence type="predicted"/>
<feature type="compositionally biased region" description="Polar residues" evidence="1">
    <location>
        <begin position="1"/>
        <end position="21"/>
    </location>
</feature>
<feature type="region of interest" description="Disordered" evidence="1">
    <location>
        <begin position="1"/>
        <end position="64"/>
    </location>
</feature>
<protein>
    <submittedName>
        <fullName evidence="2">Uncharacterized protein</fullName>
    </submittedName>
</protein>
<dbReference type="EMBL" id="AZBU02000012">
    <property type="protein sequence ID" value="TKR59842.1"/>
    <property type="molecule type" value="Genomic_DNA"/>
</dbReference>
<feature type="region of interest" description="Disordered" evidence="1">
    <location>
        <begin position="110"/>
        <end position="140"/>
    </location>
</feature>
<keyword evidence="3" id="KW-1185">Reference proteome</keyword>
<comment type="caution">
    <text evidence="2">The sequence shown here is derived from an EMBL/GenBank/DDBJ whole genome shotgun (WGS) entry which is preliminary data.</text>
</comment>
<dbReference type="Proteomes" id="UP000298663">
    <property type="component" value="Unassembled WGS sequence"/>
</dbReference>
<organism evidence="2 3">
    <name type="scientific">Steinernema carpocapsae</name>
    <name type="common">Entomopathogenic nematode</name>
    <dbReference type="NCBI Taxonomy" id="34508"/>
    <lineage>
        <taxon>Eukaryota</taxon>
        <taxon>Metazoa</taxon>
        <taxon>Ecdysozoa</taxon>
        <taxon>Nematoda</taxon>
        <taxon>Chromadorea</taxon>
        <taxon>Rhabditida</taxon>
        <taxon>Tylenchina</taxon>
        <taxon>Panagrolaimomorpha</taxon>
        <taxon>Strongyloidoidea</taxon>
        <taxon>Steinernematidae</taxon>
        <taxon>Steinernema</taxon>
    </lineage>
</organism>
<reference evidence="2 3" key="1">
    <citation type="journal article" date="2015" name="Genome Biol.">
        <title>Comparative genomics of Steinernema reveals deeply conserved gene regulatory networks.</title>
        <authorList>
            <person name="Dillman A.R."/>
            <person name="Macchietto M."/>
            <person name="Porter C.F."/>
            <person name="Rogers A."/>
            <person name="Williams B."/>
            <person name="Antoshechkin I."/>
            <person name="Lee M.M."/>
            <person name="Goodwin Z."/>
            <person name="Lu X."/>
            <person name="Lewis E.E."/>
            <person name="Goodrich-Blair H."/>
            <person name="Stock S.P."/>
            <person name="Adams B.J."/>
            <person name="Sternberg P.W."/>
            <person name="Mortazavi A."/>
        </authorList>
    </citation>
    <scope>NUCLEOTIDE SEQUENCE [LARGE SCALE GENOMIC DNA]</scope>
    <source>
        <strain evidence="2 3">ALL</strain>
    </source>
</reference>
<accession>A0A4U5LUQ2</accession>
<evidence type="ECO:0000313" key="3">
    <source>
        <dbReference type="Proteomes" id="UP000298663"/>
    </source>
</evidence>
<sequence length="140" mass="15080">MAGASSFNLSEMNQSLNNNQDVAVPSVTPGPVEEVGTSAEFMQKVPESRKRRAEDASSDGSSCKVQIVDSETATKEEEHGEAAVLLQCRRIRIHVSAAVMHVQALPEQLDPTFDEGIDVGSDVEDEEEAEEEMPGQQGPP</sequence>
<feature type="compositionally biased region" description="Acidic residues" evidence="1">
    <location>
        <begin position="112"/>
        <end position="133"/>
    </location>
</feature>
<name>A0A4U5LUQ2_STECR</name>